<organism evidence="5">
    <name type="scientific">Drosophila willistoni</name>
    <name type="common">Fruit fly</name>
    <dbReference type="NCBI Taxonomy" id="7260"/>
    <lineage>
        <taxon>Eukaryota</taxon>
        <taxon>Metazoa</taxon>
        <taxon>Ecdysozoa</taxon>
        <taxon>Arthropoda</taxon>
        <taxon>Hexapoda</taxon>
        <taxon>Insecta</taxon>
        <taxon>Pterygota</taxon>
        <taxon>Neoptera</taxon>
        <taxon>Endopterygota</taxon>
        <taxon>Diptera</taxon>
        <taxon>Brachycera</taxon>
        <taxon>Muscomorpha</taxon>
        <taxon>Ephydroidea</taxon>
        <taxon>Drosophilidae</taxon>
        <taxon>Drosophila</taxon>
        <taxon>Sophophora</taxon>
    </lineage>
</organism>
<name>B4MQF0_DROWI</name>
<dbReference type="ESTHER" id="drowi-b4mqf0.2">
    <property type="family name" value="Juvenile_hormone_esterase"/>
</dbReference>
<accession>B4MQF0</accession>
<sequence length="903" mass="102026">MFTAHLIVLYLCLYFAFISAAGNESLIVCPPKVGCLRGTTMNGYQKGPFEAFMGIPYAEPPLGALRFQSPKIKARWFNTYDATKFKSDCIQKNYLSPNPMLFGNENCLYLNIYRPKVRLGLLPVMIYIQGWGFFSGSANPKVIGPEYIMDTQSVILVTMSYRLGALGFMSTGDYNMPGNFGLKDQSLVFKWVRHNIESFDGDNKKVTIFGHDAGAVATHMHLINPYSKNLFHRVISMSGTANVPFAITKDPLAQARKTANLCEIPNADTLSTAKLTEALRNVNAKTLIDAGGQLPSIYRPVVEPPSIDAIIPAAPEILMKSIYFQKRPWLLGTVPQEGAAYAIKIIENLKLRKQFNLRFELLLEELLEWPSRFTPRQAHEKTEIVISQYFDGISLIKNQTEAGFLNSPKIKARWFNTYDATKFKSDCIQKNYLVPNSKVIGSENCLYLNIYRPKVRLGRLPVMIYIHGGGFFSGSANPKDTGPEYIMDTQSVILVTMSYRLGALGFLSTGDSNMPGNFGLKDQNLVFLWVRHNINSFDGDNKKITIFGHSTGAAATHMHLINPYSKNLFHRVISMSGTANAPFAITKNPLEQARETAKLCAIPNADTLSTDELTEALRNVNAKTLINAGGHPLTLYRPVVEPPSIDAIIPADPEILMKSVYFQKRPWLLGTVPQEGAVRAINIIENPKLREKFNLRFKFYLDKLLEWPNRITRRQARDKTEIVISQYFDGIYLIKNQTEAGFLDTITDRVFKHPLYEAIYEYWKIPGGKFPHYMYSFNYKGPFSYASRFSTANVTGKYGVVHGDDLIYLFRSRHLFPDFHKSSVEAKVIEKFVKYIVNFATFGYTVDVPPIGFCGTDVLDSRPHGICDYHEFVNNDDIHEGFEVVVKSDFPTEKVKLWQKLLD</sequence>
<evidence type="ECO:0000259" key="3">
    <source>
        <dbReference type="Pfam" id="PF00135"/>
    </source>
</evidence>
<dbReference type="InterPro" id="IPR050309">
    <property type="entry name" value="Type-B_Carboxylest/Lipase"/>
</dbReference>
<proteinExistence type="predicted"/>
<dbReference type="AlphaFoldDB" id="B4MQF0"/>
<dbReference type="InterPro" id="IPR029058">
    <property type="entry name" value="AB_hydrolase_fold"/>
</dbReference>
<evidence type="ECO:0000256" key="1">
    <source>
        <dbReference type="ARBA" id="ARBA00023180"/>
    </source>
</evidence>
<keyword evidence="2" id="KW-0732">Signal</keyword>
<dbReference type="Gene3D" id="3.40.50.1820">
    <property type="entry name" value="alpha/beta hydrolase"/>
    <property type="match status" value="2"/>
</dbReference>
<dbReference type="PhylomeDB" id="B4MQF0"/>
<dbReference type="InterPro" id="IPR002018">
    <property type="entry name" value="CarbesteraseB"/>
</dbReference>
<dbReference type="InParanoid" id="B4MQF0"/>
<keyword evidence="1" id="KW-0325">Glycoprotein</keyword>
<dbReference type="SUPFAM" id="SSF53474">
    <property type="entry name" value="alpha/beta-Hydrolases"/>
    <property type="match status" value="2"/>
</dbReference>
<evidence type="ECO:0000313" key="5">
    <source>
        <dbReference type="Proteomes" id="UP000007798"/>
    </source>
</evidence>
<dbReference type="OMA" id="LFFESEW"/>
<gene>
    <name evidence="4" type="primary">Dwil\GK21859</name>
    <name evidence="4" type="ORF">Dwil_GK21859</name>
</gene>
<feature type="chain" id="PRO_5002815548" evidence="2">
    <location>
        <begin position="21"/>
        <end position="903"/>
    </location>
</feature>
<feature type="domain" description="Carboxylesterase type B" evidence="3">
    <location>
        <begin position="32"/>
        <end position="358"/>
    </location>
</feature>
<dbReference type="Proteomes" id="UP000007798">
    <property type="component" value="Unassembled WGS sequence"/>
</dbReference>
<reference evidence="4 5" key="1">
    <citation type="journal article" date="2007" name="Nature">
        <title>Evolution of genes and genomes on the Drosophila phylogeny.</title>
        <authorList>
            <consortium name="Drosophila 12 Genomes Consortium"/>
            <person name="Clark A.G."/>
            <person name="Eisen M.B."/>
            <person name="Smith D.R."/>
            <person name="Bergman C.M."/>
            <person name="Oliver B."/>
            <person name="Markow T.A."/>
            <person name="Kaufman T.C."/>
            <person name="Kellis M."/>
            <person name="Gelbart W."/>
            <person name="Iyer V.N."/>
            <person name="Pollard D.A."/>
            <person name="Sackton T.B."/>
            <person name="Larracuente A.M."/>
            <person name="Singh N.D."/>
            <person name="Abad J.P."/>
            <person name="Abt D.N."/>
            <person name="Adryan B."/>
            <person name="Aguade M."/>
            <person name="Akashi H."/>
            <person name="Anderson W.W."/>
            <person name="Aquadro C.F."/>
            <person name="Ardell D.H."/>
            <person name="Arguello R."/>
            <person name="Artieri C.G."/>
            <person name="Barbash D.A."/>
            <person name="Barker D."/>
            <person name="Barsanti P."/>
            <person name="Batterham P."/>
            <person name="Batzoglou S."/>
            <person name="Begun D."/>
            <person name="Bhutkar A."/>
            <person name="Blanco E."/>
            <person name="Bosak S.A."/>
            <person name="Bradley R.K."/>
            <person name="Brand A.D."/>
            <person name="Brent M.R."/>
            <person name="Brooks A.N."/>
            <person name="Brown R.H."/>
            <person name="Butlin R.K."/>
            <person name="Caggese C."/>
            <person name="Calvi B.R."/>
            <person name="Bernardo de Carvalho A."/>
            <person name="Caspi A."/>
            <person name="Castrezana S."/>
            <person name="Celniker S.E."/>
            <person name="Chang J.L."/>
            <person name="Chapple C."/>
            <person name="Chatterji S."/>
            <person name="Chinwalla A."/>
            <person name="Civetta A."/>
            <person name="Clifton S.W."/>
            <person name="Comeron J.M."/>
            <person name="Costello J.C."/>
            <person name="Coyne J.A."/>
            <person name="Daub J."/>
            <person name="David R.G."/>
            <person name="Delcher A.L."/>
            <person name="Delehaunty K."/>
            <person name="Do C.B."/>
            <person name="Ebling H."/>
            <person name="Edwards K."/>
            <person name="Eickbush T."/>
            <person name="Evans J.D."/>
            <person name="Filipski A."/>
            <person name="Findeiss S."/>
            <person name="Freyhult E."/>
            <person name="Fulton L."/>
            <person name="Fulton R."/>
            <person name="Garcia A.C."/>
            <person name="Gardiner A."/>
            <person name="Garfield D.A."/>
            <person name="Garvin B.E."/>
            <person name="Gibson G."/>
            <person name="Gilbert D."/>
            <person name="Gnerre S."/>
            <person name="Godfrey J."/>
            <person name="Good R."/>
            <person name="Gotea V."/>
            <person name="Gravely B."/>
            <person name="Greenberg A.J."/>
            <person name="Griffiths-Jones S."/>
            <person name="Gross S."/>
            <person name="Guigo R."/>
            <person name="Gustafson E.A."/>
            <person name="Haerty W."/>
            <person name="Hahn M.W."/>
            <person name="Halligan D.L."/>
            <person name="Halpern A.L."/>
            <person name="Halter G.M."/>
            <person name="Han M.V."/>
            <person name="Heger A."/>
            <person name="Hillier L."/>
            <person name="Hinrichs A.S."/>
            <person name="Holmes I."/>
            <person name="Hoskins R.A."/>
            <person name="Hubisz M.J."/>
            <person name="Hultmark D."/>
            <person name="Huntley M.A."/>
            <person name="Jaffe D.B."/>
            <person name="Jagadeeshan S."/>
            <person name="Jeck W.R."/>
            <person name="Johnson J."/>
            <person name="Jones C.D."/>
            <person name="Jordan W.C."/>
            <person name="Karpen G.H."/>
            <person name="Kataoka E."/>
            <person name="Keightley P.D."/>
            <person name="Kheradpour P."/>
            <person name="Kirkness E.F."/>
            <person name="Koerich L.B."/>
            <person name="Kristiansen K."/>
            <person name="Kudrna D."/>
            <person name="Kulathinal R.J."/>
            <person name="Kumar S."/>
            <person name="Kwok R."/>
            <person name="Lander E."/>
            <person name="Langley C.H."/>
            <person name="Lapoint R."/>
            <person name="Lazzaro B.P."/>
            <person name="Lee S.J."/>
            <person name="Levesque L."/>
            <person name="Li R."/>
            <person name="Lin C.F."/>
            <person name="Lin M.F."/>
            <person name="Lindblad-Toh K."/>
            <person name="Llopart A."/>
            <person name="Long M."/>
            <person name="Low L."/>
            <person name="Lozovsky E."/>
            <person name="Lu J."/>
            <person name="Luo M."/>
            <person name="Machado C.A."/>
            <person name="Makalowski W."/>
            <person name="Marzo M."/>
            <person name="Matsuda M."/>
            <person name="Matzkin L."/>
            <person name="McAllister B."/>
            <person name="McBride C.S."/>
            <person name="McKernan B."/>
            <person name="McKernan K."/>
            <person name="Mendez-Lago M."/>
            <person name="Minx P."/>
            <person name="Mollenhauer M.U."/>
            <person name="Montooth K."/>
            <person name="Mount S.M."/>
            <person name="Mu X."/>
            <person name="Myers E."/>
            <person name="Negre B."/>
            <person name="Newfeld S."/>
            <person name="Nielsen R."/>
            <person name="Noor M.A."/>
            <person name="O'Grady P."/>
            <person name="Pachter L."/>
            <person name="Papaceit M."/>
            <person name="Parisi M.J."/>
            <person name="Parisi M."/>
            <person name="Parts L."/>
            <person name="Pedersen J.S."/>
            <person name="Pesole G."/>
            <person name="Phillippy A.M."/>
            <person name="Ponting C.P."/>
            <person name="Pop M."/>
            <person name="Porcelli D."/>
            <person name="Powell J.R."/>
            <person name="Prohaska S."/>
            <person name="Pruitt K."/>
            <person name="Puig M."/>
            <person name="Quesneville H."/>
            <person name="Ram K.R."/>
            <person name="Rand D."/>
            <person name="Rasmussen M.D."/>
            <person name="Reed L.K."/>
            <person name="Reenan R."/>
            <person name="Reily A."/>
            <person name="Remington K.A."/>
            <person name="Rieger T.T."/>
            <person name="Ritchie M.G."/>
            <person name="Robin C."/>
            <person name="Rogers Y.H."/>
            <person name="Rohde C."/>
            <person name="Rozas J."/>
            <person name="Rubenfield M.J."/>
            <person name="Ruiz A."/>
            <person name="Russo S."/>
            <person name="Salzberg S.L."/>
            <person name="Sanchez-Gracia A."/>
            <person name="Saranga D.J."/>
            <person name="Sato H."/>
            <person name="Schaeffer S.W."/>
            <person name="Schatz M.C."/>
            <person name="Schlenke T."/>
            <person name="Schwartz R."/>
            <person name="Segarra C."/>
            <person name="Singh R.S."/>
            <person name="Sirot L."/>
            <person name="Sirota M."/>
            <person name="Sisneros N.B."/>
            <person name="Smith C.D."/>
            <person name="Smith T.F."/>
            <person name="Spieth J."/>
            <person name="Stage D.E."/>
            <person name="Stark A."/>
            <person name="Stephan W."/>
            <person name="Strausberg R.L."/>
            <person name="Strempel S."/>
            <person name="Sturgill D."/>
            <person name="Sutton G."/>
            <person name="Sutton G.G."/>
            <person name="Tao W."/>
            <person name="Teichmann S."/>
            <person name="Tobari Y.N."/>
            <person name="Tomimura Y."/>
            <person name="Tsolas J.M."/>
            <person name="Valente V.L."/>
            <person name="Venter E."/>
            <person name="Venter J.C."/>
            <person name="Vicario S."/>
            <person name="Vieira F.G."/>
            <person name="Vilella A.J."/>
            <person name="Villasante A."/>
            <person name="Walenz B."/>
            <person name="Wang J."/>
            <person name="Wasserman M."/>
            <person name="Watts T."/>
            <person name="Wilson D."/>
            <person name="Wilson R.K."/>
            <person name="Wing R.A."/>
            <person name="Wolfner M.F."/>
            <person name="Wong A."/>
            <person name="Wong G.K."/>
            <person name="Wu C.I."/>
            <person name="Wu G."/>
            <person name="Yamamoto D."/>
            <person name="Yang H.P."/>
            <person name="Yang S.P."/>
            <person name="Yorke J.A."/>
            <person name="Yoshida K."/>
            <person name="Zdobnov E."/>
            <person name="Zhang P."/>
            <person name="Zhang Y."/>
            <person name="Zimin A.V."/>
            <person name="Baldwin J."/>
            <person name="Abdouelleil A."/>
            <person name="Abdulkadir J."/>
            <person name="Abebe A."/>
            <person name="Abera B."/>
            <person name="Abreu J."/>
            <person name="Acer S.C."/>
            <person name="Aftuck L."/>
            <person name="Alexander A."/>
            <person name="An P."/>
            <person name="Anderson E."/>
            <person name="Anderson S."/>
            <person name="Arachi H."/>
            <person name="Azer M."/>
            <person name="Bachantsang P."/>
            <person name="Barry A."/>
            <person name="Bayul T."/>
            <person name="Berlin A."/>
            <person name="Bessette D."/>
            <person name="Bloom T."/>
            <person name="Blye J."/>
            <person name="Boguslavskiy L."/>
            <person name="Bonnet C."/>
            <person name="Boukhgalter B."/>
            <person name="Bourzgui I."/>
            <person name="Brown A."/>
            <person name="Cahill P."/>
            <person name="Channer S."/>
            <person name="Cheshatsang Y."/>
            <person name="Chuda L."/>
            <person name="Citroen M."/>
            <person name="Collymore A."/>
            <person name="Cooke P."/>
            <person name="Costello M."/>
            <person name="D'Aco K."/>
            <person name="Daza R."/>
            <person name="De Haan G."/>
            <person name="DeGray S."/>
            <person name="DeMaso C."/>
            <person name="Dhargay N."/>
            <person name="Dooley K."/>
            <person name="Dooley E."/>
            <person name="Doricent M."/>
            <person name="Dorje P."/>
            <person name="Dorjee K."/>
            <person name="Dupes A."/>
            <person name="Elong R."/>
            <person name="Falk J."/>
            <person name="Farina A."/>
            <person name="Faro S."/>
            <person name="Ferguson D."/>
            <person name="Fisher S."/>
            <person name="Foley C.D."/>
            <person name="Franke A."/>
            <person name="Friedrich D."/>
            <person name="Gadbois L."/>
            <person name="Gearin G."/>
            <person name="Gearin C.R."/>
            <person name="Giannoukos G."/>
            <person name="Goode T."/>
            <person name="Graham J."/>
            <person name="Grandbois E."/>
            <person name="Grewal S."/>
            <person name="Gyaltsen K."/>
            <person name="Hafez N."/>
            <person name="Hagos B."/>
            <person name="Hall J."/>
            <person name="Henson C."/>
            <person name="Hollinger A."/>
            <person name="Honan T."/>
            <person name="Huard M.D."/>
            <person name="Hughes L."/>
            <person name="Hurhula B."/>
            <person name="Husby M.E."/>
            <person name="Kamat A."/>
            <person name="Kanga B."/>
            <person name="Kashin S."/>
            <person name="Khazanovich D."/>
            <person name="Kisner P."/>
            <person name="Lance K."/>
            <person name="Lara M."/>
            <person name="Lee W."/>
            <person name="Lennon N."/>
            <person name="Letendre F."/>
            <person name="LeVine R."/>
            <person name="Lipovsky A."/>
            <person name="Liu X."/>
            <person name="Liu J."/>
            <person name="Liu S."/>
            <person name="Lokyitsang T."/>
            <person name="Lokyitsang Y."/>
            <person name="Lubonja R."/>
            <person name="Lui A."/>
            <person name="MacDonald P."/>
            <person name="Magnisalis V."/>
            <person name="Maru K."/>
            <person name="Matthews C."/>
            <person name="McCusker W."/>
            <person name="McDonough S."/>
            <person name="Mehta T."/>
            <person name="Meldrim J."/>
            <person name="Meneus L."/>
            <person name="Mihai O."/>
            <person name="Mihalev A."/>
            <person name="Mihova T."/>
            <person name="Mittelman R."/>
            <person name="Mlenga V."/>
            <person name="Montmayeur A."/>
            <person name="Mulrain L."/>
            <person name="Navidi A."/>
            <person name="Naylor J."/>
            <person name="Negash T."/>
            <person name="Nguyen T."/>
            <person name="Nguyen N."/>
            <person name="Nicol R."/>
            <person name="Norbu C."/>
            <person name="Norbu N."/>
            <person name="Novod N."/>
            <person name="O'Neill B."/>
            <person name="Osman S."/>
            <person name="Markiewicz E."/>
            <person name="Oyono O.L."/>
            <person name="Patti C."/>
            <person name="Phunkhang P."/>
            <person name="Pierre F."/>
            <person name="Priest M."/>
            <person name="Raghuraman S."/>
            <person name="Rege F."/>
            <person name="Reyes R."/>
            <person name="Rise C."/>
            <person name="Rogov P."/>
            <person name="Ross K."/>
            <person name="Ryan E."/>
            <person name="Settipalli S."/>
            <person name="Shea T."/>
            <person name="Sherpa N."/>
            <person name="Shi L."/>
            <person name="Shih D."/>
            <person name="Sparrow T."/>
            <person name="Spaulding J."/>
            <person name="Stalker J."/>
            <person name="Stange-Thomann N."/>
            <person name="Stavropoulos S."/>
            <person name="Stone C."/>
            <person name="Strader C."/>
            <person name="Tesfaye S."/>
            <person name="Thomson T."/>
            <person name="Thoulutsang Y."/>
            <person name="Thoulutsang D."/>
            <person name="Topham K."/>
            <person name="Topping I."/>
            <person name="Tsamla T."/>
            <person name="Vassiliev H."/>
            <person name="Vo A."/>
            <person name="Wangchuk T."/>
            <person name="Wangdi T."/>
            <person name="Weiand M."/>
            <person name="Wilkinson J."/>
            <person name="Wilson A."/>
            <person name="Yadav S."/>
            <person name="Young G."/>
            <person name="Yu Q."/>
            <person name="Zembek L."/>
            <person name="Zhong D."/>
            <person name="Zimmer A."/>
            <person name="Zwirko Z."/>
            <person name="Jaffe D.B."/>
            <person name="Alvarez P."/>
            <person name="Brockman W."/>
            <person name="Butler J."/>
            <person name="Chin C."/>
            <person name="Gnerre S."/>
            <person name="Grabherr M."/>
            <person name="Kleber M."/>
            <person name="Mauceli E."/>
            <person name="MacCallum I."/>
        </authorList>
    </citation>
    <scope>NUCLEOTIDE SEQUENCE [LARGE SCALE GENOMIC DNA]</scope>
    <source>
        <strain evidence="5">Tucson 14030-0811.24</strain>
    </source>
</reference>
<dbReference type="OrthoDB" id="19653at2759"/>
<evidence type="ECO:0000256" key="2">
    <source>
        <dbReference type="SAM" id="SignalP"/>
    </source>
</evidence>
<dbReference type="STRING" id="7260.B4MQF0"/>
<dbReference type="Pfam" id="PF00135">
    <property type="entry name" value="COesterase"/>
    <property type="match status" value="2"/>
</dbReference>
<dbReference type="EMBL" id="CH963849">
    <property type="protein sequence ID" value="EDW74339.1"/>
    <property type="molecule type" value="Genomic_DNA"/>
</dbReference>
<feature type="signal peptide" evidence="2">
    <location>
        <begin position="1"/>
        <end position="20"/>
    </location>
</feature>
<feature type="domain" description="Carboxylesterase type B" evidence="3">
    <location>
        <begin position="406"/>
        <end position="843"/>
    </location>
</feature>
<protein>
    <submittedName>
        <fullName evidence="4">GK21859</fullName>
    </submittedName>
</protein>
<dbReference type="HOGENOM" id="CLU_321131_0_0_1"/>
<dbReference type="KEGG" id="dwi:6640210"/>
<dbReference type="eggNOG" id="KOG1516">
    <property type="taxonomic scope" value="Eukaryota"/>
</dbReference>
<keyword evidence="5" id="KW-1185">Reference proteome</keyword>
<dbReference type="PANTHER" id="PTHR11559">
    <property type="entry name" value="CARBOXYLESTERASE"/>
    <property type="match status" value="1"/>
</dbReference>
<evidence type="ECO:0000313" key="4">
    <source>
        <dbReference type="EMBL" id="EDW74339.1"/>
    </source>
</evidence>